<dbReference type="InterPro" id="IPR029002">
    <property type="entry name" value="PLPC/GPLD1"/>
</dbReference>
<reference evidence="2 3" key="1">
    <citation type="submission" date="2017-02" db="EMBL/GenBank/DDBJ databases">
        <authorList>
            <person name="Peterson S.W."/>
        </authorList>
    </citation>
    <scope>NUCLEOTIDE SEQUENCE [LARGE SCALE GENOMIC DNA]</scope>
    <source>
        <strain evidence="2 3">DSM 16080</strain>
    </source>
</reference>
<evidence type="ECO:0000313" key="3">
    <source>
        <dbReference type="Proteomes" id="UP000190027"/>
    </source>
</evidence>
<name>A0A1T4WE33_9BACT</name>
<dbReference type="AlphaFoldDB" id="A0A1T4WE33"/>
<organism evidence="2 3">
    <name type="scientific">Paucidesulfovibrio gracilis DSM 16080</name>
    <dbReference type="NCBI Taxonomy" id="1121449"/>
    <lineage>
        <taxon>Bacteria</taxon>
        <taxon>Pseudomonadati</taxon>
        <taxon>Thermodesulfobacteriota</taxon>
        <taxon>Desulfovibrionia</taxon>
        <taxon>Desulfovibrionales</taxon>
        <taxon>Desulfovibrionaceae</taxon>
        <taxon>Paucidesulfovibrio</taxon>
    </lineage>
</organism>
<gene>
    <name evidence="2" type="ORF">SAMN02745704_00798</name>
</gene>
<dbReference type="OrthoDB" id="9810528at2"/>
<accession>A0A1T4WE33</accession>
<dbReference type="Pfam" id="PF00882">
    <property type="entry name" value="Zn_dep_PLPC"/>
    <property type="match status" value="1"/>
</dbReference>
<evidence type="ECO:0000313" key="2">
    <source>
        <dbReference type="EMBL" id="SKA74911.1"/>
    </source>
</evidence>
<proteinExistence type="predicted"/>
<dbReference type="Proteomes" id="UP000190027">
    <property type="component" value="Unassembled WGS sequence"/>
</dbReference>
<keyword evidence="3" id="KW-1185">Reference proteome</keyword>
<sequence length="323" mass="35576">MPKEYVHFQIALQSAHLPQNGRLGADARNHVPYLLLGAVFHDVLFYLERPWAGEPKPILRLPHRLHGGGGHDPYDLLRIQAAHATETRAPQARALLAGMASHIGADTAMHPLIHYLCGNYYAEPLAVERHRFLESCLDLSMAGSRTELGRYALAGLLRQTDPLTHCATKGLADLIRCREADVCNALQRAWTIFRRMNSFSLSRAGSLAAQLRPRLPRKLQVLRDILALAIPPRSMVLQETATLSGPLRYAHPVTGTPETVTFHALQAQARQNTLHLWHQLEPLAFGEAAPDSLVGPGPGLDSGLPGLDMQHAVHFAQPRFPAV</sequence>
<evidence type="ECO:0000259" key="1">
    <source>
        <dbReference type="Pfam" id="PF00882"/>
    </source>
</evidence>
<dbReference type="RefSeq" id="WP_078716352.1">
    <property type="nucleotide sequence ID" value="NZ_FUYC01000002.1"/>
</dbReference>
<dbReference type="STRING" id="1121449.SAMN02745704_00798"/>
<feature type="domain" description="Phospholipase C/D" evidence="1">
    <location>
        <begin position="6"/>
        <end position="140"/>
    </location>
</feature>
<protein>
    <submittedName>
        <fullName evidence="2">Zinc dependent phospholipase C</fullName>
    </submittedName>
</protein>
<dbReference type="EMBL" id="FUYC01000002">
    <property type="protein sequence ID" value="SKA74911.1"/>
    <property type="molecule type" value="Genomic_DNA"/>
</dbReference>